<dbReference type="EMBL" id="GBXM01078183">
    <property type="protein sequence ID" value="JAH30394.1"/>
    <property type="molecule type" value="Transcribed_RNA"/>
</dbReference>
<evidence type="ECO:0000313" key="1">
    <source>
        <dbReference type="EMBL" id="JAH30394.1"/>
    </source>
</evidence>
<organism evidence="1">
    <name type="scientific">Anguilla anguilla</name>
    <name type="common">European freshwater eel</name>
    <name type="synonym">Muraena anguilla</name>
    <dbReference type="NCBI Taxonomy" id="7936"/>
    <lineage>
        <taxon>Eukaryota</taxon>
        <taxon>Metazoa</taxon>
        <taxon>Chordata</taxon>
        <taxon>Craniata</taxon>
        <taxon>Vertebrata</taxon>
        <taxon>Euteleostomi</taxon>
        <taxon>Actinopterygii</taxon>
        <taxon>Neopterygii</taxon>
        <taxon>Teleostei</taxon>
        <taxon>Anguilliformes</taxon>
        <taxon>Anguillidae</taxon>
        <taxon>Anguilla</taxon>
    </lineage>
</organism>
<proteinExistence type="predicted"/>
<name>A0A0E9RMU4_ANGAN</name>
<sequence>MLLCCKKRRRSPVRPQSQAGDFGEAASVQVETVELGQSFKNLVW</sequence>
<dbReference type="AlphaFoldDB" id="A0A0E9RMU4"/>
<protein>
    <submittedName>
        <fullName evidence="1">Uncharacterized protein</fullName>
    </submittedName>
</protein>
<reference evidence="1" key="1">
    <citation type="submission" date="2014-11" db="EMBL/GenBank/DDBJ databases">
        <authorList>
            <person name="Amaro Gonzalez C."/>
        </authorList>
    </citation>
    <scope>NUCLEOTIDE SEQUENCE</scope>
</reference>
<accession>A0A0E9RMU4</accession>
<reference evidence="1" key="2">
    <citation type="journal article" date="2015" name="Fish Shellfish Immunol.">
        <title>Early steps in the European eel (Anguilla anguilla)-Vibrio vulnificus interaction in the gills: Role of the RtxA13 toxin.</title>
        <authorList>
            <person name="Callol A."/>
            <person name="Pajuelo D."/>
            <person name="Ebbesson L."/>
            <person name="Teles M."/>
            <person name="MacKenzie S."/>
            <person name="Amaro C."/>
        </authorList>
    </citation>
    <scope>NUCLEOTIDE SEQUENCE</scope>
</reference>